<reference evidence="2 3" key="1">
    <citation type="journal article" date="2018" name="Evol. Lett.">
        <title>Horizontal gene cluster transfer increased hallucinogenic mushroom diversity.</title>
        <authorList>
            <person name="Reynolds H.T."/>
            <person name="Vijayakumar V."/>
            <person name="Gluck-Thaler E."/>
            <person name="Korotkin H.B."/>
            <person name="Matheny P.B."/>
            <person name="Slot J.C."/>
        </authorList>
    </citation>
    <scope>NUCLEOTIDE SEQUENCE [LARGE SCALE GENOMIC DNA]</scope>
    <source>
        <strain evidence="2 3">SRW20</strain>
    </source>
</reference>
<dbReference type="Proteomes" id="UP000284706">
    <property type="component" value="Unassembled WGS sequence"/>
</dbReference>
<dbReference type="EMBL" id="NHYE01000033">
    <property type="protein sequence ID" value="PPR07684.1"/>
    <property type="molecule type" value="Genomic_DNA"/>
</dbReference>
<name>A0A409YXD0_9AGAR</name>
<dbReference type="AlphaFoldDB" id="A0A409YXD0"/>
<keyword evidence="3" id="KW-1185">Reference proteome</keyword>
<feature type="region of interest" description="Disordered" evidence="1">
    <location>
        <begin position="81"/>
        <end position="103"/>
    </location>
</feature>
<proteinExistence type="predicted"/>
<organism evidence="2 3">
    <name type="scientific">Gymnopilus dilepis</name>
    <dbReference type="NCBI Taxonomy" id="231916"/>
    <lineage>
        <taxon>Eukaryota</taxon>
        <taxon>Fungi</taxon>
        <taxon>Dikarya</taxon>
        <taxon>Basidiomycota</taxon>
        <taxon>Agaricomycotina</taxon>
        <taxon>Agaricomycetes</taxon>
        <taxon>Agaricomycetidae</taxon>
        <taxon>Agaricales</taxon>
        <taxon>Agaricineae</taxon>
        <taxon>Hymenogastraceae</taxon>
        <taxon>Gymnopilus</taxon>
    </lineage>
</organism>
<sequence>MASMLISTNFTTKTWQGDDEGAAGIKEGWTVQRAWDVIFWLGNGISLANISSLEWTTKKKKKSKVPSDYQQTMAACTAESRNLDSRSHPEIAPTSSNPLIATQPATGDDAGNEAAMLIMYRASSAMKVPGESDVKAELEPLHASKSRCPAWGERSSTFCGIFGPSCGNTISDMVWGTGSCEVEEEDERSKVKDRVVVGPIRFSLS</sequence>
<evidence type="ECO:0000313" key="2">
    <source>
        <dbReference type="EMBL" id="PPR07684.1"/>
    </source>
</evidence>
<protein>
    <submittedName>
        <fullName evidence="2">Uncharacterized protein</fullName>
    </submittedName>
</protein>
<comment type="caution">
    <text evidence="2">The sequence shown here is derived from an EMBL/GenBank/DDBJ whole genome shotgun (WGS) entry which is preliminary data.</text>
</comment>
<dbReference type="InParanoid" id="A0A409YXD0"/>
<evidence type="ECO:0000256" key="1">
    <source>
        <dbReference type="SAM" id="MobiDB-lite"/>
    </source>
</evidence>
<accession>A0A409YXD0</accession>
<evidence type="ECO:0000313" key="3">
    <source>
        <dbReference type="Proteomes" id="UP000284706"/>
    </source>
</evidence>
<gene>
    <name evidence="2" type="ORF">CVT26_001503</name>
</gene>
<feature type="compositionally biased region" description="Polar residues" evidence="1">
    <location>
        <begin position="93"/>
        <end position="103"/>
    </location>
</feature>